<evidence type="ECO:0000256" key="8">
    <source>
        <dbReference type="SAM" id="SignalP"/>
    </source>
</evidence>
<dbReference type="PANTHER" id="PTHR23277">
    <property type="entry name" value="NECTIN-RELATED"/>
    <property type="match status" value="1"/>
</dbReference>
<keyword evidence="5" id="KW-1015">Disulfide bond</keyword>
<evidence type="ECO:0000256" key="3">
    <source>
        <dbReference type="ARBA" id="ARBA00022737"/>
    </source>
</evidence>
<keyword evidence="7" id="KW-1133">Transmembrane helix</keyword>
<evidence type="ECO:0000259" key="9">
    <source>
        <dbReference type="PROSITE" id="PS50835"/>
    </source>
</evidence>
<sequence length="430" mass="48771">MPLHVILCFLGFVCVIRASSNVSVIGSITPDVYILHADGNQKRLEHVALTYNSHVTLICRTLSRNENLMWQYSVFDSREFKPVTPSEYLSIEDNGRGETELKLTNIQFSMAGTYQCSNQLASREINIHVYGILAAIGGSARVIKKHELAGNVQFETNFLDQKTLPTAACQFRVGRYGIKYTSIRWRGGRYKTDPQLYEVTFSADEMNGFIWSNLTIIRPSADQALYGKYHCQFNVISGSTESAEVEINIPPIIKRPDRAATHYSGKQFGYTCDIVAYPPISEPISWSRDSQPILINARGQPYVPDYDWADRVRFETQNLPNDRLVFDPIAPEDRAVYSCFVVSPMGNTTGAMFLRVKDRWAVLWPFIGILLEVAVLFIVIVIYEIRRRREARREKESEMGLNGTNKNPSFQFGGDGAGDDVMLRQRFGRT</sequence>
<dbReference type="Gene3D" id="2.60.40.10">
    <property type="entry name" value="Immunoglobulins"/>
    <property type="match status" value="2"/>
</dbReference>
<evidence type="ECO:0000256" key="4">
    <source>
        <dbReference type="ARBA" id="ARBA00023136"/>
    </source>
</evidence>
<dbReference type="InterPro" id="IPR013783">
    <property type="entry name" value="Ig-like_fold"/>
</dbReference>
<dbReference type="SUPFAM" id="SSF48726">
    <property type="entry name" value="Immunoglobulin"/>
    <property type="match status" value="2"/>
</dbReference>
<proteinExistence type="predicted"/>
<dbReference type="SMART" id="SM00409">
    <property type="entry name" value="IG"/>
    <property type="match status" value="2"/>
</dbReference>
<dbReference type="AlphaFoldDB" id="A0AAV2TC32"/>
<dbReference type="InterPro" id="IPR007110">
    <property type="entry name" value="Ig-like_dom"/>
</dbReference>
<evidence type="ECO:0000256" key="1">
    <source>
        <dbReference type="ARBA" id="ARBA00004370"/>
    </source>
</evidence>
<evidence type="ECO:0000256" key="5">
    <source>
        <dbReference type="ARBA" id="ARBA00023157"/>
    </source>
</evidence>
<evidence type="ECO:0000256" key="6">
    <source>
        <dbReference type="ARBA" id="ARBA00023180"/>
    </source>
</evidence>
<name>A0AAV2TC32_CALDB</name>
<dbReference type="GO" id="GO:0007156">
    <property type="term" value="P:homophilic cell adhesion via plasma membrane adhesion molecules"/>
    <property type="evidence" value="ECO:0007669"/>
    <property type="project" value="TreeGrafter"/>
</dbReference>
<dbReference type="InterPro" id="IPR051427">
    <property type="entry name" value="Nectin/Nectin-like"/>
</dbReference>
<protein>
    <recommendedName>
        <fullName evidence="9">Ig-like domain-containing protein</fullName>
    </recommendedName>
</protein>
<keyword evidence="4 7" id="KW-0472">Membrane</keyword>
<dbReference type="GO" id="GO:0007157">
    <property type="term" value="P:heterophilic cell-cell adhesion via plasma membrane cell adhesion molecules"/>
    <property type="evidence" value="ECO:0007669"/>
    <property type="project" value="TreeGrafter"/>
</dbReference>
<feature type="chain" id="PRO_5043326718" description="Ig-like domain-containing protein" evidence="8">
    <location>
        <begin position="19"/>
        <end position="430"/>
    </location>
</feature>
<dbReference type="CDD" id="cd00096">
    <property type="entry name" value="Ig"/>
    <property type="match status" value="1"/>
</dbReference>
<dbReference type="GO" id="GO:0005912">
    <property type="term" value="C:adherens junction"/>
    <property type="evidence" value="ECO:0007669"/>
    <property type="project" value="TreeGrafter"/>
</dbReference>
<dbReference type="EMBL" id="CAXLJL010000157">
    <property type="protein sequence ID" value="CAL5133676.1"/>
    <property type="molecule type" value="Genomic_DNA"/>
</dbReference>
<evidence type="ECO:0000256" key="2">
    <source>
        <dbReference type="ARBA" id="ARBA00022729"/>
    </source>
</evidence>
<comment type="subcellular location">
    <subcellularLocation>
        <location evidence="1">Membrane</location>
    </subcellularLocation>
</comment>
<dbReference type="PANTHER" id="PTHR23277:SF108">
    <property type="entry name" value="FASCICLIN-3"/>
    <property type="match status" value="1"/>
</dbReference>
<gene>
    <name evidence="10" type="ORF">CDAUBV1_LOCUS6936</name>
</gene>
<dbReference type="GO" id="GO:0016020">
    <property type="term" value="C:membrane"/>
    <property type="evidence" value="ECO:0007669"/>
    <property type="project" value="UniProtKB-SubCell"/>
</dbReference>
<dbReference type="Proteomes" id="UP001497525">
    <property type="component" value="Unassembled WGS sequence"/>
</dbReference>
<feature type="domain" description="Ig-like" evidence="9">
    <location>
        <begin position="250"/>
        <end position="341"/>
    </location>
</feature>
<dbReference type="InterPro" id="IPR036179">
    <property type="entry name" value="Ig-like_dom_sf"/>
</dbReference>
<evidence type="ECO:0000313" key="11">
    <source>
        <dbReference type="Proteomes" id="UP001497525"/>
    </source>
</evidence>
<keyword evidence="2 8" id="KW-0732">Signal</keyword>
<feature type="signal peptide" evidence="8">
    <location>
        <begin position="1"/>
        <end position="18"/>
    </location>
</feature>
<dbReference type="InterPro" id="IPR003599">
    <property type="entry name" value="Ig_sub"/>
</dbReference>
<keyword evidence="6" id="KW-0325">Glycoprotein</keyword>
<reference evidence="10" key="1">
    <citation type="submission" date="2024-06" db="EMBL/GenBank/DDBJ databases">
        <authorList>
            <person name="Liu X."/>
            <person name="Lenzi L."/>
            <person name="Haldenby T S."/>
            <person name="Uol C."/>
        </authorList>
    </citation>
    <scope>NUCLEOTIDE SEQUENCE</scope>
</reference>
<organism evidence="10 11">
    <name type="scientific">Calicophoron daubneyi</name>
    <name type="common">Rumen fluke</name>
    <name type="synonym">Paramphistomum daubneyi</name>
    <dbReference type="NCBI Taxonomy" id="300641"/>
    <lineage>
        <taxon>Eukaryota</taxon>
        <taxon>Metazoa</taxon>
        <taxon>Spiralia</taxon>
        <taxon>Lophotrochozoa</taxon>
        <taxon>Platyhelminthes</taxon>
        <taxon>Trematoda</taxon>
        <taxon>Digenea</taxon>
        <taxon>Plagiorchiida</taxon>
        <taxon>Pronocephalata</taxon>
        <taxon>Paramphistomoidea</taxon>
        <taxon>Paramphistomidae</taxon>
        <taxon>Calicophoron</taxon>
    </lineage>
</organism>
<comment type="caution">
    <text evidence="10">The sequence shown here is derived from an EMBL/GenBank/DDBJ whole genome shotgun (WGS) entry which is preliminary data.</text>
</comment>
<accession>A0AAV2TC32</accession>
<feature type="transmembrane region" description="Helical" evidence="7">
    <location>
        <begin position="362"/>
        <end position="383"/>
    </location>
</feature>
<feature type="domain" description="Ig-like" evidence="9">
    <location>
        <begin position="30"/>
        <end position="126"/>
    </location>
</feature>
<evidence type="ECO:0000313" key="10">
    <source>
        <dbReference type="EMBL" id="CAL5133676.1"/>
    </source>
</evidence>
<keyword evidence="7" id="KW-0812">Transmembrane</keyword>
<dbReference type="PROSITE" id="PS50835">
    <property type="entry name" value="IG_LIKE"/>
    <property type="match status" value="2"/>
</dbReference>
<keyword evidence="3" id="KW-0677">Repeat</keyword>
<evidence type="ECO:0000256" key="7">
    <source>
        <dbReference type="SAM" id="Phobius"/>
    </source>
</evidence>